<feature type="repeat" description="TPR" evidence="1">
    <location>
        <begin position="297"/>
        <end position="330"/>
    </location>
</feature>
<gene>
    <name evidence="2" type="ORF">BD809_11521</name>
</gene>
<feature type="repeat" description="TPR" evidence="1">
    <location>
        <begin position="229"/>
        <end position="262"/>
    </location>
</feature>
<dbReference type="PROSITE" id="PS50005">
    <property type="entry name" value="TPR"/>
    <property type="match status" value="2"/>
</dbReference>
<accession>A0A5S5BUG5</accession>
<evidence type="ECO:0000313" key="2">
    <source>
        <dbReference type="EMBL" id="TYP69956.1"/>
    </source>
</evidence>
<dbReference type="PANTHER" id="PTHR44395:SF1">
    <property type="entry name" value="PROTEIN O-MANNOSYL-TRANSFERASE TMTC3"/>
    <property type="match status" value="1"/>
</dbReference>
<sequence length="426" mass="47103">MMKNRIVLALLLSVSAIGFSQKQALKSASKALKSGDIEVANEALKAAEAQLSTADEKQKAQYYYLKAEAFNAAADKNDIANVEGAAMAYAKVVEIENAAGNSKYSGDASEALQTIRQSLVEKAIEDQNKQNYKGAADKLYLGYKTNKTDTIYLYYAASNAVNGKDYDTALNYYNELKDLGFTGIQKEFVAINKETGEEENFPSKSVMNIQVKAGEFIKPQERLTDSKKAEIAKNIALIYISQGKDEEAMQAMADAKKENPNDASLLQAEADMFYKLGNIAKYKEIMEQIVANDPENPDLYYNLGVSASKLDNNEQAIEYYKKALELKPDYGAAQLNIASIILSGESAIVEKMNALGTSSSDYKKYDALKLKREELYKSVIPYLDGALKSNPDNVEVVRTLMNIYYQIDDPRAEEMNNKLKALEGGN</sequence>
<organism evidence="2 3">
    <name type="scientific">Aquimarina intermedia</name>
    <dbReference type="NCBI Taxonomy" id="350814"/>
    <lineage>
        <taxon>Bacteria</taxon>
        <taxon>Pseudomonadati</taxon>
        <taxon>Bacteroidota</taxon>
        <taxon>Flavobacteriia</taxon>
        <taxon>Flavobacteriales</taxon>
        <taxon>Flavobacteriaceae</taxon>
        <taxon>Aquimarina</taxon>
    </lineage>
</organism>
<dbReference type="Pfam" id="PF13181">
    <property type="entry name" value="TPR_8"/>
    <property type="match status" value="1"/>
</dbReference>
<dbReference type="AlphaFoldDB" id="A0A5S5BUG5"/>
<dbReference type="GO" id="GO:0035269">
    <property type="term" value="P:protein O-linked glycosylation via mannose"/>
    <property type="evidence" value="ECO:0007669"/>
    <property type="project" value="TreeGrafter"/>
</dbReference>
<dbReference type="InterPro" id="IPR011990">
    <property type="entry name" value="TPR-like_helical_dom_sf"/>
</dbReference>
<dbReference type="EMBL" id="VNHU01000015">
    <property type="protein sequence ID" value="TYP69956.1"/>
    <property type="molecule type" value="Genomic_DNA"/>
</dbReference>
<dbReference type="Proteomes" id="UP000324376">
    <property type="component" value="Unassembled WGS sequence"/>
</dbReference>
<evidence type="ECO:0000313" key="3">
    <source>
        <dbReference type="Proteomes" id="UP000324376"/>
    </source>
</evidence>
<dbReference type="SMART" id="SM00028">
    <property type="entry name" value="TPR"/>
    <property type="match status" value="2"/>
</dbReference>
<dbReference type="PANTHER" id="PTHR44395">
    <property type="match status" value="1"/>
</dbReference>
<protein>
    <submittedName>
        <fullName evidence="2">Tetratricopeptide repeat protein</fullName>
    </submittedName>
</protein>
<dbReference type="Gene3D" id="1.25.40.10">
    <property type="entry name" value="Tetratricopeptide repeat domain"/>
    <property type="match status" value="2"/>
</dbReference>
<comment type="caution">
    <text evidence="2">The sequence shown here is derived from an EMBL/GenBank/DDBJ whole genome shotgun (WGS) entry which is preliminary data.</text>
</comment>
<dbReference type="PROSITE" id="PS50293">
    <property type="entry name" value="TPR_REGION"/>
    <property type="match status" value="1"/>
</dbReference>
<reference evidence="2 3" key="1">
    <citation type="submission" date="2019-07" db="EMBL/GenBank/DDBJ databases">
        <title>Genomic Encyclopedia of Archaeal and Bacterial Type Strains, Phase II (KMG-II): from individual species to whole genera.</title>
        <authorList>
            <person name="Goeker M."/>
        </authorList>
    </citation>
    <scope>NUCLEOTIDE SEQUENCE [LARGE SCALE GENOMIC DNA]</scope>
    <source>
        <strain evidence="2 3">DSM 17527</strain>
    </source>
</reference>
<dbReference type="GO" id="GO:0000030">
    <property type="term" value="F:mannosyltransferase activity"/>
    <property type="evidence" value="ECO:0007669"/>
    <property type="project" value="TreeGrafter"/>
</dbReference>
<dbReference type="InterPro" id="IPR019734">
    <property type="entry name" value="TPR_rpt"/>
</dbReference>
<name>A0A5S5BUG5_9FLAO</name>
<keyword evidence="1" id="KW-0802">TPR repeat</keyword>
<evidence type="ECO:0000256" key="1">
    <source>
        <dbReference type="PROSITE-ProRule" id="PRU00339"/>
    </source>
</evidence>
<proteinExistence type="predicted"/>
<dbReference type="SUPFAM" id="SSF48452">
    <property type="entry name" value="TPR-like"/>
    <property type="match status" value="1"/>
</dbReference>
<keyword evidence="3" id="KW-1185">Reference proteome</keyword>
<dbReference type="Pfam" id="PF00515">
    <property type="entry name" value="TPR_1"/>
    <property type="match status" value="1"/>
</dbReference>